<keyword evidence="1" id="KW-0472">Membrane</keyword>
<evidence type="ECO:0008006" key="4">
    <source>
        <dbReference type="Google" id="ProtNLM"/>
    </source>
</evidence>
<dbReference type="STRING" id="897.B2D07_17400"/>
<comment type="caution">
    <text evidence="2">The sequence shown here is derived from an EMBL/GenBank/DDBJ whole genome shotgun (WGS) entry which is preliminary data.</text>
</comment>
<reference evidence="2 3" key="1">
    <citation type="journal article" date="2013" name="Genome Announc.">
        <title>Draft genome sequences for three mercury-methylating, sulfate-reducing bacteria.</title>
        <authorList>
            <person name="Brown S.D."/>
            <person name="Hurt R.A.Jr."/>
            <person name="Gilmour C.C."/>
            <person name="Elias D.A."/>
        </authorList>
    </citation>
    <scope>NUCLEOTIDE SEQUENCE [LARGE SCALE GENOMIC DNA]</scope>
    <source>
        <strain evidence="2 3">DSM 2059</strain>
    </source>
</reference>
<protein>
    <recommendedName>
        <fullName evidence="4">DUF2065 domain-containing protein</fullName>
    </recommendedName>
</protein>
<keyword evidence="1" id="KW-0812">Transmembrane</keyword>
<proteinExistence type="predicted"/>
<keyword evidence="1" id="KW-1133">Transmembrane helix</keyword>
<dbReference type="OrthoDB" id="9815199at2"/>
<dbReference type="RefSeq" id="WP_020875342.1">
    <property type="nucleotide sequence ID" value="NZ_ATHJ01000022.1"/>
</dbReference>
<keyword evidence="3" id="KW-1185">Reference proteome</keyword>
<organism evidence="2 3">
    <name type="scientific">Desulfococcus multivorans DSM 2059</name>
    <dbReference type="NCBI Taxonomy" id="1121405"/>
    <lineage>
        <taxon>Bacteria</taxon>
        <taxon>Pseudomonadati</taxon>
        <taxon>Thermodesulfobacteriota</taxon>
        <taxon>Desulfobacteria</taxon>
        <taxon>Desulfobacterales</taxon>
        <taxon>Desulfococcaceae</taxon>
        <taxon>Desulfococcus</taxon>
    </lineage>
</organism>
<dbReference type="EMBL" id="ATHJ01000022">
    <property type="protein sequence ID" value="EPR44643.1"/>
    <property type="molecule type" value="Genomic_DNA"/>
</dbReference>
<accession>S7VJ94</accession>
<gene>
    <name evidence="2" type="ORF">dsmv_1102</name>
</gene>
<evidence type="ECO:0000313" key="2">
    <source>
        <dbReference type="EMBL" id="EPR44643.1"/>
    </source>
</evidence>
<dbReference type="InterPro" id="IPR019201">
    <property type="entry name" value="DUF2065"/>
</dbReference>
<dbReference type="eggNOG" id="COG3242">
    <property type="taxonomic scope" value="Bacteria"/>
</dbReference>
<dbReference type="Proteomes" id="UP000014977">
    <property type="component" value="Unassembled WGS sequence"/>
</dbReference>
<dbReference type="AlphaFoldDB" id="S7VJ94"/>
<evidence type="ECO:0000313" key="3">
    <source>
        <dbReference type="Proteomes" id="UP000014977"/>
    </source>
</evidence>
<evidence type="ECO:0000256" key="1">
    <source>
        <dbReference type="SAM" id="Phobius"/>
    </source>
</evidence>
<sequence>MEFFLCVVGMVMFIEGFPYAAFPNRMKSWLERILELPPRTLRGLGLIMMLAGLLTVWAGRMFD</sequence>
<feature type="transmembrane region" description="Helical" evidence="1">
    <location>
        <begin position="40"/>
        <end position="59"/>
    </location>
</feature>
<dbReference type="Pfam" id="PF09838">
    <property type="entry name" value="DUF2065"/>
    <property type="match status" value="1"/>
</dbReference>
<name>S7VJ94_DESML</name>